<dbReference type="PANTHER" id="PTHR24026:SF133">
    <property type="entry name" value="CADHERIN-RELATED FAMILY MEMBER 2"/>
    <property type="match status" value="1"/>
</dbReference>
<dbReference type="Gene3D" id="2.60.40.60">
    <property type="entry name" value="Cadherins"/>
    <property type="match status" value="4"/>
</dbReference>
<evidence type="ECO:0000256" key="1">
    <source>
        <dbReference type="ARBA" id="ARBA00004370"/>
    </source>
</evidence>
<feature type="signal peptide" evidence="8">
    <location>
        <begin position="1"/>
        <end position="22"/>
    </location>
</feature>
<dbReference type="OrthoDB" id="5870839at2759"/>
<evidence type="ECO:0000256" key="7">
    <source>
        <dbReference type="PROSITE-ProRule" id="PRU00043"/>
    </source>
</evidence>
<keyword evidence="5" id="KW-1133">Transmembrane helix</keyword>
<dbReference type="InterPro" id="IPR015919">
    <property type="entry name" value="Cadherin-like_sf"/>
</dbReference>
<gene>
    <name evidence="10 12 13" type="ORF">SRAE_X000082600</name>
</gene>
<evidence type="ECO:0000313" key="11">
    <source>
        <dbReference type="Proteomes" id="UP000035682"/>
    </source>
</evidence>
<dbReference type="SUPFAM" id="SSF49313">
    <property type="entry name" value="Cadherin-like"/>
    <property type="match status" value="3"/>
</dbReference>
<keyword evidence="4 7" id="KW-0106">Calcium</keyword>
<sequence>MTINVQSIVILFFSFAIIQSKGRLPCFFPESDVEPFTTEVMANNLHELSVLNTVVEPPHADLSILNVRSNNLPKVNFSSAFELRRHSNGQFIIILKPNFLLPPYPGHINETSLTITVLCNKSSYQLLTLKVKQANLFPPIFYNTPYKLYISQDIESGTILESPILAIDWDPQKKYTITYKIISGNIDETFSLIVSNLTFYNRRVLPTKTPEGRQIPIRWTHSQLPPIVNILVNHPPKQRQYNLIIEGSDNDENHPYNTTVNLTIYVDMKNEIIPVFNEKEYTSIYSYNIKAGDILKIDKPIEAIYDKNIQSNETILYVLEESDITNLLDMDLITGVISVKKNFTPDNISGTIKVELRAYSSNNPHRYSTSTLILKEDTSNIIGHFSPCYQEVSIKENSKNGTILTKLNVVGSYLKIILLDNHGIFSINNENEIIVNDDTLLDREEIQKLQIKAQLIYNITDIDKTNLLESLCNISIINVTILDENDNSPQFDKPSYYFGFTNIPQNNTEVGIIRAFDIDEGINSDLEYIINSNEKEDDLPFILVYKDNGVAIVFEKKNSLQKIKKYYTFIVEVSDLSDNPRTSKMTIAIDFNADPERLRQEKFMENSDDIFNEKNNRKIIDNHIPLFGVITSENNDNTLVDFDKDETPQYIRHFEKDKYIFDVYGVIDVNQYVGSVRIIDALPNEELTYELEVTTPGVFEINTGTGDIFTGSNLMSMEHDGLEFVFEVTARRKHFKVVS</sequence>
<dbReference type="WBParaSite" id="SRAE_X000082600.1">
    <property type="protein sequence ID" value="SRAE_X000082600.1"/>
    <property type="gene ID" value="WBGene00266387"/>
</dbReference>
<dbReference type="CTD" id="36383881"/>
<dbReference type="PANTHER" id="PTHR24026">
    <property type="entry name" value="FAT ATYPICAL CADHERIN-RELATED"/>
    <property type="match status" value="1"/>
</dbReference>
<dbReference type="GO" id="GO:0005509">
    <property type="term" value="F:calcium ion binding"/>
    <property type="evidence" value="ECO:0007669"/>
    <property type="project" value="UniProtKB-UniRule"/>
</dbReference>
<evidence type="ECO:0000256" key="5">
    <source>
        <dbReference type="ARBA" id="ARBA00022989"/>
    </source>
</evidence>
<dbReference type="GO" id="GO:0005886">
    <property type="term" value="C:plasma membrane"/>
    <property type="evidence" value="ECO:0007669"/>
    <property type="project" value="UniProtKB-SubCell"/>
</dbReference>
<protein>
    <submittedName>
        <fullName evidence="10 12">DE-cadherin</fullName>
    </submittedName>
</protein>
<reference evidence="12" key="2">
    <citation type="submission" date="2020-12" db="UniProtKB">
        <authorList>
            <consortium name="WormBaseParasite"/>
        </authorList>
    </citation>
    <scope>IDENTIFICATION</scope>
</reference>
<proteinExistence type="predicted"/>
<evidence type="ECO:0000256" key="4">
    <source>
        <dbReference type="ARBA" id="ARBA00022837"/>
    </source>
</evidence>
<dbReference type="GO" id="GO:0007156">
    <property type="term" value="P:homophilic cell adhesion via plasma membrane adhesion molecules"/>
    <property type="evidence" value="ECO:0007669"/>
    <property type="project" value="InterPro"/>
</dbReference>
<dbReference type="WormBase" id="SRAE_X000082600">
    <property type="protein sequence ID" value="SRP00179"/>
    <property type="gene ID" value="WBGene00266387"/>
</dbReference>
<dbReference type="PROSITE" id="PS00232">
    <property type="entry name" value="CADHERIN_1"/>
    <property type="match status" value="1"/>
</dbReference>
<keyword evidence="6" id="KW-0472">Membrane</keyword>
<dbReference type="STRING" id="34506.A0A090LP12"/>
<evidence type="ECO:0000256" key="2">
    <source>
        <dbReference type="ARBA" id="ARBA00022692"/>
    </source>
</evidence>
<dbReference type="Proteomes" id="UP000035682">
    <property type="component" value="Unplaced"/>
</dbReference>
<dbReference type="GeneID" id="36383881"/>
<feature type="chain" id="PRO_5015031092" evidence="8">
    <location>
        <begin position="23"/>
        <end position="739"/>
    </location>
</feature>
<dbReference type="InterPro" id="IPR002126">
    <property type="entry name" value="Cadherin-like_dom"/>
</dbReference>
<dbReference type="EMBL" id="LN609530">
    <property type="protein sequence ID" value="CEF71501.1"/>
    <property type="molecule type" value="Genomic_DNA"/>
</dbReference>
<dbReference type="RefSeq" id="XP_024510697.1">
    <property type="nucleotide sequence ID" value="XM_024645216.1"/>
</dbReference>
<evidence type="ECO:0000256" key="3">
    <source>
        <dbReference type="ARBA" id="ARBA00022737"/>
    </source>
</evidence>
<dbReference type="PROSITE" id="PS50268">
    <property type="entry name" value="CADHERIN_2"/>
    <property type="match status" value="3"/>
</dbReference>
<evidence type="ECO:0000313" key="10">
    <source>
        <dbReference type="EMBL" id="CEF71501.1"/>
    </source>
</evidence>
<feature type="domain" description="Cadherin" evidence="9">
    <location>
        <begin position="492"/>
        <end position="603"/>
    </location>
</feature>
<evidence type="ECO:0000313" key="13">
    <source>
        <dbReference type="WormBase" id="SRAE_X000082600"/>
    </source>
</evidence>
<name>A0A090LP12_STRRB</name>
<evidence type="ECO:0000259" key="9">
    <source>
        <dbReference type="PROSITE" id="PS50268"/>
    </source>
</evidence>
<evidence type="ECO:0000256" key="8">
    <source>
        <dbReference type="SAM" id="SignalP"/>
    </source>
</evidence>
<keyword evidence="2" id="KW-0812">Transmembrane</keyword>
<feature type="domain" description="Cadherin" evidence="9">
    <location>
        <begin position="142"/>
        <end position="276"/>
    </location>
</feature>
<evidence type="ECO:0000256" key="6">
    <source>
        <dbReference type="ARBA" id="ARBA00023136"/>
    </source>
</evidence>
<comment type="subcellular location">
    <subcellularLocation>
        <location evidence="1">Membrane</location>
    </subcellularLocation>
</comment>
<evidence type="ECO:0000313" key="12">
    <source>
        <dbReference type="WBParaSite" id="SRAE_X000082600.1"/>
    </source>
</evidence>
<organism evidence="10">
    <name type="scientific">Strongyloides ratti</name>
    <name type="common">Parasitic roundworm</name>
    <dbReference type="NCBI Taxonomy" id="34506"/>
    <lineage>
        <taxon>Eukaryota</taxon>
        <taxon>Metazoa</taxon>
        <taxon>Ecdysozoa</taxon>
        <taxon>Nematoda</taxon>
        <taxon>Chromadorea</taxon>
        <taxon>Rhabditida</taxon>
        <taxon>Tylenchina</taxon>
        <taxon>Panagrolaimomorpha</taxon>
        <taxon>Strongyloidoidea</taxon>
        <taxon>Strongyloididae</taxon>
        <taxon>Strongyloides</taxon>
    </lineage>
</organism>
<keyword evidence="11" id="KW-1185">Reference proteome</keyword>
<dbReference type="CDD" id="cd11304">
    <property type="entry name" value="Cadherin_repeat"/>
    <property type="match status" value="2"/>
</dbReference>
<dbReference type="AlphaFoldDB" id="A0A090LP12"/>
<keyword evidence="8" id="KW-0732">Signal</keyword>
<dbReference type="InterPro" id="IPR020894">
    <property type="entry name" value="Cadherin_CS"/>
</dbReference>
<reference evidence="10 11" key="1">
    <citation type="submission" date="2014-09" db="EMBL/GenBank/DDBJ databases">
        <authorList>
            <person name="Martin A.A."/>
        </authorList>
    </citation>
    <scope>NUCLEOTIDE SEQUENCE</scope>
    <source>
        <strain evidence="11">ED321</strain>
        <strain evidence="10">ED321 Heterogonic</strain>
    </source>
</reference>
<feature type="domain" description="Cadherin" evidence="9">
    <location>
        <begin position="386"/>
        <end position="491"/>
    </location>
</feature>
<accession>A0A090LP12</accession>
<keyword evidence="3" id="KW-0677">Repeat</keyword>